<dbReference type="InterPro" id="IPR050834">
    <property type="entry name" value="Glycosyltransf_2"/>
</dbReference>
<evidence type="ECO:0000259" key="1">
    <source>
        <dbReference type="Pfam" id="PF00535"/>
    </source>
</evidence>
<name>A0A1G7RPS0_9SPHI</name>
<dbReference type="RefSeq" id="WP_090497970.1">
    <property type="nucleotide sequence ID" value="NZ_FNCH01000003.1"/>
</dbReference>
<proteinExistence type="predicted"/>
<accession>A0A1G7RPS0</accession>
<dbReference type="PANTHER" id="PTHR43685">
    <property type="entry name" value="GLYCOSYLTRANSFERASE"/>
    <property type="match status" value="1"/>
</dbReference>
<keyword evidence="3" id="KW-1185">Reference proteome</keyword>
<dbReference type="PANTHER" id="PTHR43685:SF13">
    <property type="entry name" value="O ANTIGEN BIOSYNTHESIS RHAMNOSYLTRANSFERASE RFBN"/>
    <property type="match status" value="1"/>
</dbReference>
<protein>
    <submittedName>
        <fullName evidence="2">Rhamnosyltransferase</fullName>
    </submittedName>
</protein>
<dbReference type="EMBL" id="FNCH01000003">
    <property type="protein sequence ID" value="SDG12771.1"/>
    <property type="molecule type" value="Genomic_DNA"/>
</dbReference>
<dbReference type="GO" id="GO:0016740">
    <property type="term" value="F:transferase activity"/>
    <property type="evidence" value="ECO:0007669"/>
    <property type="project" value="UniProtKB-KW"/>
</dbReference>
<dbReference type="GO" id="GO:0044010">
    <property type="term" value="P:single-species biofilm formation"/>
    <property type="evidence" value="ECO:0007669"/>
    <property type="project" value="TreeGrafter"/>
</dbReference>
<evidence type="ECO:0000313" key="3">
    <source>
        <dbReference type="Proteomes" id="UP000199643"/>
    </source>
</evidence>
<dbReference type="STRING" id="405671.SAMN05421827_103317"/>
<keyword evidence="2" id="KW-0808">Transferase</keyword>
<dbReference type="InterPro" id="IPR029044">
    <property type="entry name" value="Nucleotide-diphossugar_trans"/>
</dbReference>
<dbReference type="CDD" id="cd00761">
    <property type="entry name" value="Glyco_tranf_GTA_type"/>
    <property type="match status" value="1"/>
</dbReference>
<dbReference type="Proteomes" id="UP000199643">
    <property type="component" value="Unassembled WGS sequence"/>
</dbReference>
<sequence>MNVHKIALLIPTLNAGELWYQVLDSINLQTTKIDRKIILDSGSIDNTKSEAKSSGFEIININKTDFDHGYARQLLANAAQDCDILIYLTQDCILKGKNSFDRLVAAFDDSTVGLAYGRQLPHKGAKTLESHARLFNYNTVSRVKQLSDKDELGIKTASCSNSYAAYRRVALEEVGGFPSHTIFAEDVIVGGQILIKGWKIAYVADAEVYHSHDYTTKEEFKRYFDIGVFHSTNEWLLKEFGSAGGEGFKYLKSELKYVFKHNPFIFPKMIMSIGAKFLGYKLGMMHDKLSLKHKKNFSMHSRYWDKLENK</sequence>
<reference evidence="3" key="1">
    <citation type="submission" date="2016-10" db="EMBL/GenBank/DDBJ databases">
        <authorList>
            <person name="Varghese N."/>
            <person name="Submissions S."/>
        </authorList>
    </citation>
    <scope>NUCLEOTIDE SEQUENCE [LARGE SCALE GENOMIC DNA]</scope>
    <source>
        <strain evidence="3">DSM 17933</strain>
    </source>
</reference>
<organism evidence="2 3">
    <name type="scientific">Pedobacter terrae</name>
    <dbReference type="NCBI Taxonomy" id="405671"/>
    <lineage>
        <taxon>Bacteria</taxon>
        <taxon>Pseudomonadati</taxon>
        <taxon>Bacteroidota</taxon>
        <taxon>Sphingobacteriia</taxon>
        <taxon>Sphingobacteriales</taxon>
        <taxon>Sphingobacteriaceae</taxon>
        <taxon>Pedobacter</taxon>
    </lineage>
</organism>
<dbReference type="OrthoDB" id="9790005at2"/>
<dbReference type="SUPFAM" id="SSF53448">
    <property type="entry name" value="Nucleotide-diphospho-sugar transferases"/>
    <property type="match status" value="1"/>
</dbReference>
<evidence type="ECO:0000313" key="2">
    <source>
        <dbReference type="EMBL" id="SDG12771.1"/>
    </source>
</evidence>
<feature type="domain" description="Glycosyltransferase 2-like" evidence="1">
    <location>
        <begin position="9"/>
        <end position="174"/>
    </location>
</feature>
<dbReference type="AlphaFoldDB" id="A0A1G7RPS0"/>
<dbReference type="Gene3D" id="3.90.550.10">
    <property type="entry name" value="Spore Coat Polysaccharide Biosynthesis Protein SpsA, Chain A"/>
    <property type="match status" value="1"/>
</dbReference>
<dbReference type="InterPro" id="IPR001173">
    <property type="entry name" value="Glyco_trans_2-like"/>
</dbReference>
<gene>
    <name evidence="2" type="ORF">SAMN05421827_103317</name>
</gene>
<dbReference type="Pfam" id="PF00535">
    <property type="entry name" value="Glycos_transf_2"/>
    <property type="match status" value="1"/>
</dbReference>